<accession>A0ABZ2F2M2</accession>
<dbReference type="Proteomes" id="UP001359308">
    <property type="component" value="Chromosome"/>
</dbReference>
<dbReference type="InterPro" id="IPR001041">
    <property type="entry name" value="2Fe-2S_ferredoxin-type"/>
</dbReference>
<keyword evidence="3" id="KW-1185">Reference proteome</keyword>
<feature type="domain" description="2Fe-2S ferredoxin-type" evidence="1">
    <location>
        <begin position="2"/>
        <end position="95"/>
    </location>
</feature>
<dbReference type="PROSITE" id="PS00197">
    <property type="entry name" value="2FE2S_FER_1"/>
    <property type="match status" value="1"/>
</dbReference>
<dbReference type="Pfam" id="PF00111">
    <property type="entry name" value="Fer2"/>
    <property type="match status" value="1"/>
</dbReference>
<name>A0ABZ2F2M2_METCP</name>
<dbReference type="InterPro" id="IPR036010">
    <property type="entry name" value="2Fe-2S_ferredoxin-like_sf"/>
</dbReference>
<dbReference type="InterPro" id="IPR006058">
    <property type="entry name" value="2Fe2S_fd_BS"/>
</dbReference>
<dbReference type="CDD" id="cd00207">
    <property type="entry name" value="fer2"/>
    <property type="match status" value="1"/>
</dbReference>
<dbReference type="InterPro" id="IPR012675">
    <property type="entry name" value="Beta-grasp_dom_sf"/>
</dbReference>
<dbReference type="RefSeq" id="WP_198323770.1">
    <property type="nucleotide sequence ID" value="NZ_CP104311.1"/>
</dbReference>
<reference evidence="2 3" key="1">
    <citation type="submission" date="2022-09" db="EMBL/GenBank/DDBJ databases">
        <authorList>
            <person name="Giprobiosintez L."/>
        </authorList>
    </citation>
    <scope>NUCLEOTIDE SEQUENCE [LARGE SCALE GENOMIC DNA]</scope>
    <source>
        <strain evidence="3">VKPM-B-12549 (GBS-15)</strain>
    </source>
</reference>
<protein>
    <submittedName>
        <fullName evidence="2">(2Fe-2S)-binding protein</fullName>
    </submittedName>
</protein>
<dbReference type="Gene3D" id="3.10.20.30">
    <property type="match status" value="1"/>
</dbReference>
<dbReference type="SUPFAM" id="SSF54292">
    <property type="entry name" value="2Fe-2S ferredoxin-like"/>
    <property type="match status" value="1"/>
</dbReference>
<evidence type="ECO:0000259" key="1">
    <source>
        <dbReference type="PROSITE" id="PS51085"/>
    </source>
</evidence>
<evidence type="ECO:0000313" key="2">
    <source>
        <dbReference type="EMBL" id="WWF00571.1"/>
    </source>
</evidence>
<dbReference type="EMBL" id="CP104311">
    <property type="protein sequence ID" value="WWF00571.1"/>
    <property type="molecule type" value="Genomic_DNA"/>
</dbReference>
<organism evidence="2 3">
    <name type="scientific">Methylococcus capsulatus</name>
    <dbReference type="NCBI Taxonomy" id="414"/>
    <lineage>
        <taxon>Bacteria</taxon>
        <taxon>Pseudomonadati</taxon>
        <taxon>Pseudomonadota</taxon>
        <taxon>Gammaproteobacteria</taxon>
        <taxon>Methylococcales</taxon>
        <taxon>Methylococcaceae</taxon>
        <taxon>Methylococcus</taxon>
    </lineage>
</organism>
<dbReference type="PROSITE" id="PS51085">
    <property type="entry name" value="2FE2S_FER_2"/>
    <property type="match status" value="1"/>
</dbReference>
<sequence length="95" mass="9944">MAKATVTFEDIGVTVTVPAGTRMIEISEKVGAGIIYGCREGDCGTCLMVVTTGADNLSEPSVLEDKILRENMAGKNDRLACQAQVLGGEISVRPA</sequence>
<proteinExistence type="predicted"/>
<evidence type="ECO:0000313" key="3">
    <source>
        <dbReference type="Proteomes" id="UP001359308"/>
    </source>
</evidence>
<gene>
    <name evidence="2" type="ORF">N4J17_08705</name>
</gene>